<evidence type="ECO:0000256" key="1">
    <source>
        <dbReference type="SAM" id="MobiDB-lite"/>
    </source>
</evidence>
<reference evidence="2" key="1">
    <citation type="submission" date="2018-12" db="EMBL/GenBank/DDBJ databases">
        <title>Singled stranded DNA viruses identified in blackflies (Austrosimulium ungulatum) sampled in New Zealand.</title>
        <authorList>
            <person name="Kraberger S."/>
            <person name="Fontenele R.S."/>
            <person name="Schmidlin K."/>
            <person name="Walters M."/>
            <person name="Varsani A."/>
        </authorList>
    </citation>
    <scope>NUCLEOTIDE SEQUENCE [LARGE SCALE GENOMIC DNA]</scope>
    <source>
        <strain evidence="2">020</strain>
    </source>
</reference>
<sequence>MKIYAVYDLMIGYFLLPFVAPDDNQVLASISQDISRQDNTNAIAYAPHQFQVWQFGEISEDGNINPRKELICDCSSLVRARRSTTEPTSAEAARTAGNSRETPAGHAGNTRANGTAVRESTEPNHP</sequence>
<feature type="region of interest" description="Disordered" evidence="1">
    <location>
        <begin position="81"/>
        <end position="126"/>
    </location>
</feature>
<proteinExistence type="predicted"/>
<dbReference type="Proteomes" id="UP000323572">
    <property type="component" value="Segment"/>
</dbReference>
<organism evidence="2">
    <name type="scientific">Blackfly microvirus SF02</name>
    <dbReference type="NCBI Taxonomy" id="2576452"/>
    <lineage>
        <taxon>Viruses</taxon>
        <taxon>Monodnaviria</taxon>
        <taxon>Sangervirae</taxon>
        <taxon>Phixviricota</taxon>
        <taxon>Malgrandaviricetes</taxon>
        <taxon>Petitvirales</taxon>
        <taxon>Microviridae</taxon>
        <taxon>Microvirus</taxon>
    </lineage>
</organism>
<evidence type="ECO:0000313" key="2">
    <source>
        <dbReference type="EMBL" id="QCQ84611.1"/>
    </source>
</evidence>
<protein>
    <submittedName>
        <fullName evidence="2">Nonstructural protein</fullName>
    </submittedName>
</protein>
<dbReference type="EMBL" id="MK249135">
    <property type="protein sequence ID" value="QCQ84611.1"/>
    <property type="molecule type" value="Genomic_DNA"/>
</dbReference>
<accession>A0A4P8PJK8</accession>
<name>A0A4P8PJK8_9VIRU</name>